<name>A0A059EZT9_9MICR</name>
<protein>
    <submittedName>
        <fullName evidence="2">Uncharacterized protein</fullName>
    </submittedName>
</protein>
<feature type="compositionally biased region" description="Low complexity" evidence="1">
    <location>
        <begin position="12"/>
        <end position="24"/>
    </location>
</feature>
<sequence>MSSKEGKQPLNKSKFTNSSHSSSSIKSLYVGHLLYGSCPCDPDTYLKKRIQNIKNRRVYFAISSEYYN</sequence>
<dbReference type="EMBL" id="KK365181">
    <property type="protein sequence ID" value="KCZ80430.1"/>
    <property type="molecule type" value="Genomic_DNA"/>
</dbReference>
<proteinExistence type="predicted"/>
<feature type="region of interest" description="Disordered" evidence="1">
    <location>
        <begin position="1"/>
        <end position="24"/>
    </location>
</feature>
<organism evidence="2 3">
    <name type="scientific">Anncaliia algerae PRA339</name>
    <dbReference type="NCBI Taxonomy" id="1288291"/>
    <lineage>
        <taxon>Eukaryota</taxon>
        <taxon>Fungi</taxon>
        <taxon>Fungi incertae sedis</taxon>
        <taxon>Microsporidia</taxon>
        <taxon>Tubulinosematoidea</taxon>
        <taxon>Tubulinosematidae</taxon>
        <taxon>Anncaliia</taxon>
    </lineage>
</organism>
<evidence type="ECO:0000313" key="3">
    <source>
        <dbReference type="Proteomes" id="UP000030655"/>
    </source>
</evidence>
<dbReference type="VEuPathDB" id="MicrosporidiaDB:H312_02154"/>
<dbReference type="HOGENOM" id="CLU_2793491_0_0_1"/>
<reference evidence="3" key="1">
    <citation type="submission" date="2013-02" db="EMBL/GenBank/DDBJ databases">
        <authorList>
            <consortium name="The Broad Institute Genome Sequencing Platform"/>
            <person name="Cuomo C."/>
            <person name="Becnel J."/>
            <person name="Sanscrainte N."/>
            <person name="Walker B."/>
            <person name="Young S.K."/>
            <person name="Zeng Q."/>
            <person name="Gargeya S."/>
            <person name="Fitzgerald M."/>
            <person name="Haas B."/>
            <person name="Abouelleil A."/>
            <person name="Alvarado L."/>
            <person name="Arachchi H.M."/>
            <person name="Berlin A.M."/>
            <person name="Chapman S.B."/>
            <person name="Dewar J."/>
            <person name="Goldberg J."/>
            <person name="Griggs A."/>
            <person name="Gujja S."/>
            <person name="Hansen M."/>
            <person name="Howarth C."/>
            <person name="Imamovic A."/>
            <person name="Larimer J."/>
            <person name="McCowan C."/>
            <person name="Murphy C."/>
            <person name="Neiman D."/>
            <person name="Pearson M."/>
            <person name="Priest M."/>
            <person name="Roberts A."/>
            <person name="Saif S."/>
            <person name="Shea T."/>
            <person name="Sisk P."/>
            <person name="Sykes S."/>
            <person name="Wortman J."/>
            <person name="Nusbaum C."/>
            <person name="Birren B."/>
        </authorList>
    </citation>
    <scope>NUCLEOTIDE SEQUENCE [LARGE SCALE GENOMIC DNA]</scope>
    <source>
        <strain evidence="3">PRA339</strain>
    </source>
</reference>
<reference evidence="2 3" key="2">
    <citation type="submission" date="2014-03" db="EMBL/GenBank/DDBJ databases">
        <title>The Genome Sequence of Anncaliia algerae insect isolate PRA339.</title>
        <authorList>
            <consortium name="The Broad Institute Genome Sequencing Platform"/>
            <consortium name="The Broad Institute Genome Sequencing Center for Infectious Disease"/>
            <person name="Cuomo C."/>
            <person name="Becnel J."/>
            <person name="Sanscrainte N."/>
            <person name="Walker B."/>
            <person name="Young S.K."/>
            <person name="Zeng Q."/>
            <person name="Gargeya S."/>
            <person name="Fitzgerald M."/>
            <person name="Haas B."/>
            <person name="Abouelleil A."/>
            <person name="Alvarado L."/>
            <person name="Arachchi H.M."/>
            <person name="Berlin A.M."/>
            <person name="Chapman S.B."/>
            <person name="Dewar J."/>
            <person name="Goldberg J."/>
            <person name="Griggs A."/>
            <person name="Gujja S."/>
            <person name="Hansen M."/>
            <person name="Howarth C."/>
            <person name="Imamovic A."/>
            <person name="Larimer J."/>
            <person name="McCowan C."/>
            <person name="Murphy C."/>
            <person name="Neiman D."/>
            <person name="Pearson M."/>
            <person name="Priest M."/>
            <person name="Roberts A."/>
            <person name="Saif S."/>
            <person name="Shea T."/>
            <person name="Sisk P."/>
            <person name="Sykes S."/>
            <person name="Wortman J."/>
            <person name="Nusbaum C."/>
            <person name="Birren B."/>
        </authorList>
    </citation>
    <scope>NUCLEOTIDE SEQUENCE [LARGE SCALE GENOMIC DNA]</scope>
    <source>
        <strain evidence="2 3">PRA339</strain>
    </source>
</reference>
<gene>
    <name evidence="2" type="ORF">H312_02154</name>
</gene>
<evidence type="ECO:0000313" key="2">
    <source>
        <dbReference type="EMBL" id="KCZ80430.1"/>
    </source>
</evidence>
<evidence type="ECO:0000256" key="1">
    <source>
        <dbReference type="SAM" id="MobiDB-lite"/>
    </source>
</evidence>
<keyword evidence="3" id="KW-1185">Reference proteome</keyword>
<dbReference type="Proteomes" id="UP000030655">
    <property type="component" value="Unassembled WGS sequence"/>
</dbReference>
<dbReference type="AlphaFoldDB" id="A0A059EZT9"/>
<accession>A0A059EZT9</accession>